<dbReference type="InParanoid" id="A0A507ANA3"/>
<dbReference type="STRING" id="1093900.A0A507ANA3"/>
<dbReference type="InterPro" id="IPR000073">
    <property type="entry name" value="AB_hydrolase_1"/>
</dbReference>
<dbReference type="Gene3D" id="3.40.50.1820">
    <property type="entry name" value="alpha/beta hydrolase"/>
    <property type="match status" value="1"/>
</dbReference>
<gene>
    <name evidence="2" type="ORF">E0L32_010566</name>
</gene>
<feature type="domain" description="AB hydrolase-1" evidence="1">
    <location>
        <begin position="26"/>
        <end position="276"/>
    </location>
</feature>
<evidence type="ECO:0000313" key="2">
    <source>
        <dbReference type="EMBL" id="TPX07774.1"/>
    </source>
</evidence>
<dbReference type="GeneID" id="41978013"/>
<protein>
    <recommendedName>
        <fullName evidence="1">AB hydrolase-1 domain-containing protein</fullName>
    </recommendedName>
</protein>
<proteinExistence type="predicted"/>
<dbReference type="ESTHER" id="9pezi-a0a507ana3">
    <property type="family name" value="Fungal-D14-Strigolactone-R"/>
</dbReference>
<evidence type="ECO:0000313" key="3">
    <source>
        <dbReference type="Proteomes" id="UP000319257"/>
    </source>
</evidence>
<dbReference type="RefSeq" id="XP_030989485.1">
    <property type="nucleotide sequence ID" value="XM_031133198.1"/>
</dbReference>
<reference evidence="2 3" key="1">
    <citation type="submission" date="2019-06" db="EMBL/GenBank/DDBJ databases">
        <title>Draft genome sequence of the filamentous fungus Phialemoniopsis curvata isolated from diesel fuel.</title>
        <authorList>
            <person name="Varaljay V.A."/>
            <person name="Lyon W.J."/>
            <person name="Crouch A.L."/>
            <person name="Drake C.E."/>
            <person name="Hollomon J.M."/>
            <person name="Nadeau L.J."/>
            <person name="Nunn H.S."/>
            <person name="Stevenson B.S."/>
            <person name="Bojanowski C.L."/>
            <person name="Crookes-Goodson W.J."/>
        </authorList>
    </citation>
    <scope>NUCLEOTIDE SEQUENCE [LARGE SCALE GENOMIC DNA]</scope>
    <source>
        <strain evidence="2 3">D216</strain>
    </source>
</reference>
<dbReference type="Pfam" id="PF00561">
    <property type="entry name" value="Abhydrolase_1"/>
    <property type="match status" value="1"/>
</dbReference>
<dbReference type="EMBL" id="SKBQ01000086">
    <property type="protein sequence ID" value="TPX07774.1"/>
    <property type="molecule type" value="Genomic_DNA"/>
</dbReference>
<dbReference type="PANTHER" id="PTHR43433">
    <property type="entry name" value="HYDROLASE, ALPHA/BETA FOLD FAMILY PROTEIN"/>
    <property type="match status" value="1"/>
</dbReference>
<dbReference type="PANTHER" id="PTHR43433:SF5">
    <property type="entry name" value="AB HYDROLASE-1 DOMAIN-CONTAINING PROTEIN"/>
    <property type="match status" value="1"/>
</dbReference>
<keyword evidence="3" id="KW-1185">Reference proteome</keyword>
<dbReference type="InterPro" id="IPR029058">
    <property type="entry name" value="AB_hydrolase_fold"/>
</dbReference>
<dbReference type="InterPro" id="IPR050471">
    <property type="entry name" value="AB_hydrolase"/>
</dbReference>
<accession>A0A507ANA3</accession>
<dbReference type="SUPFAM" id="SSF53474">
    <property type="entry name" value="alpha/beta-Hydrolases"/>
    <property type="match status" value="1"/>
</dbReference>
<dbReference type="OrthoDB" id="294702at2759"/>
<dbReference type="AlphaFoldDB" id="A0A507ANA3"/>
<evidence type="ECO:0000259" key="1">
    <source>
        <dbReference type="Pfam" id="PF00561"/>
    </source>
</evidence>
<name>A0A507ANA3_9PEZI</name>
<sequence>MSEQVLSINGRTLAYRIFGDPDGSLPLIWFHGTPAGCTPPPSLVAAAKTSGVRIIAPERPGYGDSARRPGRKIIDMVGDVEALKTHLGVDKCLIAGWSGGGPHALACGARLPGVLAVLTIAGVGPADAKDLDFLAGQGEDNVVEFHAAMKGEDALREFCTAQRKDIVSGSVARAVAALSSILSGVDLEASKGDLGVYLVELLREGLRNGIEGWVDDDLEFVLPWGFELSEIKVPVLLYQGSDDKMVPYAHGKWLADHLPKEHLRAHLIEGEGHVSLVAKGEALLSELIEAAKAASG</sequence>
<dbReference type="Proteomes" id="UP000319257">
    <property type="component" value="Unassembled WGS sequence"/>
</dbReference>
<organism evidence="2 3">
    <name type="scientific">Thyridium curvatum</name>
    <dbReference type="NCBI Taxonomy" id="1093900"/>
    <lineage>
        <taxon>Eukaryota</taxon>
        <taxon>Fungi</taxon>
        <taxon>Dikarya</taxon>
        <taxon>Ascomycota</taxon>
        <taxon>Pezizomycotina</taxon>
        <taxon>Sordariomycetes</taxon>
        <taxon>Sordariomycetidae</taxon>
        <taxon>Thyridiales</taxon>
        <taxon>Thyridiaceae</taxon>
        <taxon>Thyridium</taxon>
    </lineage>
</organism>
<comment type="caution">
    <text evidence="2">The sequence shown here is derived from an EMBL/GenBank/DDBJ whole genome shotgun (WGS) entry which is preliminary data.</text>
</comment>